<dbReference type="InterPro" id="IPR020631">
    <property type="entry name" value="THF_DH/CycHdrlase_NAD-bd_dom"/>
</dbReference>
<feature type="domain" description="Tetrahydrofolate dehydrogenase/cyclohydrolase NAD(P)-binding" evidence="2">
    <location>
        <begin position="7"/>
        <end position="64"/>
    </location>
</feature>
<organism evidence="3">
    <name type="scientific">marine metagenome</name>
    <dbReference type="NCBI Taxonomy" id="408172"/>
    <lineage>
        <taxon>unclassified sequences</taxon>
        <taxon>metagenomes</taxon>
        <taxon>ecological metagenomes</taxon>
    </lineage>
</organism>
<dbReference type="PRINTS" id="PR00085">
    <property type="entry name" value="THFDHDRGNASE"/>
</dbReference>
<protein>
    <recommendedName>
        <fullName evidence="1">methenyltetrahydrofolate cyclohydrolase</fullName>
        <ecNumber evidence="1">3.5.4.9</ecNumber>
    </recommendedName>
</protein>
<dbReference type="SUPFAM" id="SSF51735">
    <property type="entry name" value="NAD(P)-binding Rossmann-fold domains"/>
    <property type="match status" value="1"/>
</dbReference>
<evidence type="ECO:0000256" key="1">
    <source>
        <dbReference type="ARBA" id="ARBA00012776"/>
    </source>
</evidence>
<dbReference type="InterPro" id="IPR036291">
    <property type="entry name" value="NAD(P)-bd_dom_sf"/>
</dbReference>
<evidence type="ECO:0000313" key="3">
    <source>
        <dbReference type="EMBL" id="SVA90612.1"/>
    </source>
</evidence>
<sequence>MPAPYWFDVGTTAVEIDGKRKLLDDVDFDDVKDIAAAISPVPAGVGPMTIACPMKNTLKAAEAQTSKE</sequence>
<dbReference type="PANTHER" id="PTHR48099:SF5">
    <property type="entry name" value="C-1-TETRAHYDROFOLATE SYNTHASE, CYTOPLASMIC"/>
    <property type="match status" value="1"/>
</dbReference>
<dbReference type="Gene3D" id="3.40.50.10860">
    <property type="entry name" value="Leucine Dehydrogenase, chain A, domain 1"/>
    <property type="match status" value="1"/>
</dbReference>
<accession>A0A381ZP23</accession>
<dbReference type="PANTHER" id="PTHR48099">
    <property type="entry name" value="C-1-TETRAHYDROFOLATE SYNTHASE, CYTOPLASMIC-RELATED"/>
    <property type="match status" value="1"/>
</dbReference>
<dbReference type="EMBL" id="UINC01021959">
    <property type="protein sequence ID" value="SVA90612.1"/>
    <property type="molecule type" value="Genomic_DNA"/>
</dbReference>
<evidence type="ECO:0000259" key="2">
    <source>
        <dbReference type="Pfam" id="PF02882"/>
    </source>
</evidence>
<dbReference type="GO" id="GO:0005829">
    <property type="term" value="C:cytosol"/>
    <property type="evidence" value="ECO:0007669"/>
    <property type="project" value="TreeGrafter"/>
</dbReference>
<dbReference type="GO" id="GO:0004477">
    <property type="term" value="F:methenyltetrahydrofolate cyclohydrolase activity"/>
    <property type="evidence" value="ECO:0007669"/>
    <property type="project" value="UniProtKB-EC"/>
</dbReference>
<dbReference type="GO" id="GO:0035999">
    <property type="term" value="P:tetrahydrofolate interconversion"/>
    <property type="evidence" value="ECO:0007669"/>
    <property type="project" value="TreeGrafter"/>
</dbReference>
<dbReference type="GO" id="GO:0004488">
    <property type="term" value="F:methylenetetrahydrofolate dehydrogenase (NADP+) activity"/>
    <property type="evidence" value="ECO:0007669"/>
    <property type="project" value="InterPro"/>
</dbReference>
<dbReference type="Gene3D" id="3.40.50.720">
    <property type="entry name" value="NAD(P)-binding Rossmann-like Domain"/>
    <property type="match status" value="1"/>
</dbReference>
<name>A0A381ZP23_9ZZZZ</name>
<dbReference type="AlphaFoldDB" id="A0A381ZP23"/>
<proteinExistence type="predicted"/>
<dbReference type="InterPro" id="IPR000672">
    <property type="entry name" value="THF_DH/CycHdrlase"/>
</dbReference>
<reference evidence="3" key="1">
    <citation type="submission" date="2018-05" db="EMBL/GenBank/DDBJ databases">
        <authorList>
            <person name="Lanie J.A."/>
            <person name="Ng W.-L."/>
            <person name="Kazmierczak K.M."/>
            <person name="Andrzejewski T.M."/>
            <person name="Davidsen T.M."/>
            <person name="Wayne K.J."/>
            <person name="Tettelin H."/>
            <person name="Glass J.I."/>
            <person name="Rusch D."/>
            <person name="Podicherti R."/>
            <person name="Tsui H.-C.T."/>
            <person name="Winkler M.E."/>
        </authorList>
    </citation>
    <scope>NUCLEOTIDE SEQUENCE</scope>
</reference>
<dbReference type="EC" id="3.5.4.9" evidence="1"/>
<dbReference type="Pfam" id="PF02882">
    <property type="entry name" value="THF_DHG_CYH_C"/>
    <property type="match status" value="1"/>
</dbReference>
<gene>
    <name evidence="3" type="ORF">METZ01_LOCUS143466</name>
</gene>